<evidence type="ECO:0000313" key="1">
    <source>
        <dbReference type="EMBL" id="KAI4379189.1"/>
    </source>
</evidence>
<organism evidence="1 2">
    <name type="scientific">Melastoma candidum</name>
    <dbReference type="NCBI Taxonomy" id="119954"/>
    <lineage>
        <taxon>Eukaryota</taxon>
        <taxon>Viridiplantae</taxon>
        <taxon>Streptophyta</taxon>
        <taxon>Embryophyta</taxon>
        <taxon>Tracheophyta</taxon>
        <taxon>Spermatophyta</taxon>
        <taxon>Magnoliopsida</taxon>
        <taxon>eudicotyledons</taxon>
        <taxon>Gunneridae</taxon>
        <taxon>Pentapetalae</taxon>
        <taxon>rosids</taxon>
        <taxon>malvids</taxon>
        <taxon>Myrtales</taxon>
        <taxon>Melastomataceae</taxon>
        <taxon>Melastomatoideae</taxon>
        <taxon>Melastomateae</taxon>
        <taxon>Melastoma</taxon>
    </lineage>
</organism>
<name>A0ACB9RNK8_9MYRT</name>
<proteinExistence type="predicted"/>
<protein>
    <submittedName>
        <fullName evidence="1">Uncharacterized protein</fullName>
    </submittedName>
</protein>
<reference evidence="2" key="1">
    <citation type="journal article" date="2023" name="Front. Plant Sci.">
        <title>Chromosomal-level genome assembly of Melastoma candidum provides insights into trichome evolution.</title>
        <authorList>
            <person name="Zhong Y."/>
            <person name="Wu W."/>
            <person name="Sun C."/>
            <person name="Zou P."/>
            <person name="Liu Y."/>
            <person name="Dai S."/>
            <person name="Zhou R."/>
        </authorList>
    </citation>
    <scope>NUCLEOTIDE SEQUENCE [LARGE SCALE GENOMIC DNA]</scope>
</reference>
<gene>
    <name evidence="1" type="ORF">MLD38_005516</name>
</gene>
<keyword evidence="2" id="KW-1185">Reference proteome</keyword>
<comment type="caution">
    <text evidence="1">The sequence shown here is derived from an EMBL/GenBank/DDBJ whole genome shotgun (WGS) entry which is preliminary data.</text>
</comment>
<sequence length="73" mass="7919">MLALILGVNLQCLLDLVVAGISLAIGLGFFAFVVTVLCSAAFLLNSKKEDNTIEVWIFLVVVVVFSFDIVDEE</sequence>
<dbReference type="EMBL" id="CM042882">
    <property type="protein sequence ID" value="KAI4379189.1"/>
    <property type="molecule type" value="Genomic_DNA"/>
</dbReference>
<dbReference type="Proteomes" id="UP001057402">
    <property type="component" value="Chromosome 3"/>
</dbReference>
<evidence type="ECO:0000313" key="2">
    <source>
        <dbReference type="Proteomes" id="UP001057402"/>
    </source>
</evidence>
<accession>A0ACB9RNK8</accession>